<dbReference type="Pfam" id="PF01403">
    <property type="entry name" value="Sema"/>
    <property type="match status" value="1"/>
</dbReference>
<evidence type="ECO:0000313" key="15">
    <source>
        <dbReference type="Proteomes" id="UP000694723"/>
    </source>
</evidence>
<evidence type="ECO:0000256" key="11">
    <source>
        <dbReference type="SAM" id="SignalP"/>
    </source>
</evidence>
<comment type="subcellular location">
    <subcellularLocation>
        <location evidence="1">Membrane</location>
    </subcellularLocation>
</comment>
<organism evidence="14 15">
    <name type="scientific">Sus scrofa</name>
    <name type="common">Pig</name>
    <dbReference type="NCBI Taxonomy" id="9823"/>
    <lineage>
        <taxon>Eukaryota</taxon>
        <taxon>Metazoa</taxon>
        <taxon>Chordata</taxon>
        <taxon>Craniata</taxon>
        <taxon>Vertebrata</taxon>
        <taxon>Euteleostomi</taxon>
        <taxon>Mammalia</taxon>
        <taxon>Eutheria</taxon>
        <taxon>Laurasiatheria</taxon>
        <taxon>Artiodactyla</taxon>
        <taxon>Suina</taxon>
        <taxon>Suidae</taxon>
        <taxon>Sus</taxon>
    </lineage>
</organism>
<dbReference type="PANTHER" id="PTHR11036:SF18">
    <property type="entry name" value="SEMAPHORIN-4D"/>
    <property type="match status" value="1"/>
</dbReference>
<feature type="region of interest" description="Disordered" evidence="10">
    <location>
        <begin position="498"/>
        <end position="526"/>
    </location>
</feature>
<feature type="chain" id="PRO_5034865247" evidence="11">
    <location>
        <begin position="18"/>
        <end position="669"/>
    </location>
</feature>
<dbReference type="InterPro" id="IPR002165">
    <property type="entry name" value="Plexin_repeat"/>
</dbReference>
<dbReference type="InterPro" id="IPR007110">
    <property type="entry name" value="Ig-like_dom"/>
</dbReference>
<feature type="signal peptide" evidence="11">
    <location>
        <begin position="1"/>
        <end position="17"/>
    </location>
</feature>
<gene>
    <name evidence="14" type="primary">SEMA4D</name>
</gene>
<evidence type="ECO:0000259" key="13">
    <source>
        <dbReference type="PROSITE" id="PS51004"/>
    </source>
</evidence>
<keyword evidence="8" id="KW-0325">Glycoprotein</keyword>
<dbReference type="SMART" id="SM00423">
    <property type="entry name" value="PSI"/>
    <property type="match status" value="1"/>
</dbReference>
<sequence>MCAHWTLCRWLAAACRGLFFQVPARTPGHLDLVVGSLFPLDACRLNQQVHIFQWVFREVGDPAPGARRGAPPSVPGLDGEGLLQDHCLGHLFRLRRPGWVLSSFPGPAVCLGCGTGTLPRPFWGCRGPWACPGITRVPFPAEPSFVFADVMRESPGGGDGGDDRVYFFFTEVSVEYEFVFKLLIPRVARVCKGDQGGLRTLQKKWTSFLKARLICSRPDSNLVFNVLRDVFVLRSPDLKEPVFYGVFTPQLNNVGLSAVCAYNLSTAEAVFSRGKYMQSATVEQSHTKWVRYNGAVPTPRPGACITREARAANFSSSLNLPDKTLQFVKDHPLMDDSVTPIDGRPRLIKSDVNYTQIVVDRTWALDGTVHDVMFVSTDRGALHKAISLDNSVHIIEETQLFQDSEPVQTLLLSSKEGRKFVYAGSNSGVVQAPLAFCGKHGTCQDCVLARDPYCAWSPATAACITLHQTDRPSRGLIQEMNGDASACPASSSLPLPAPGSSSLSCLGPDSSSSPRSPWPALGPGPDSHRQVTLLPPFLGDQAQHVHALGTFHLFCQATGPADVHFLWEKNGRALEVCVPMQTHVLPDGRAHVLSWLRDAIRESAEYRCSALSSAGNRTSKVRVTVTRHEATHQEKWSRELAAWRNVVGEHDRMMQSWRKAWESCTQDTF</sequence>
<evidence type="ECO:0000256" key="8">
    <source>
        <dbReference type="ARBA" id="ARBA00023180"/>
    </source>
</evidence>
<evidence type="ECO:0000256" key="7">
    <source>
        <dbReference type="ARBA" id="ARBA00023157"/>
    </source>
</evidence>
<evidence type="ECO:0000256" key="1">
    <source>
        <dbReference type="ARBA" id="ARBA00004370"/>
    </source>
</evidence>
<dbReference type="SUPFAM" id="SSF103575">
    <property type="entry name" value="Plexin repeat"/>
    <property type="match status" value="1"/>
</dbReference>
<comment type="caution">
    <text evidence="9">Lacks conserved residue(s) required for the propagation of feature annotation.</text>
</comment>
<dbReference type="Gene3D" id="2.130.10.10">
    <property type="entry name" value="YVTN repeat-like/Quinoprotein amine dehydrogenase"/>
    <property type="match status" value="1"/>
</dbReference>
<keyword evidence="7" id="KW-1015">Disulfide bond</keyword>
<protein>
    <submittedName>
        <fullName evidence="14">Semaphorin 4D</fullName>
    </submittedName>
</protein>
<feature type="domain" description="Sema" evidence="13">
    <location>
        <begin position="1"/>
        <end position="434"/>
    </location>
</feature>
<keyword evidence="11" id="KW-0732">Signal</keyword>
<dbReference type="Proteomes" id="UP000694723">
    <property type="component" value="Unplaced"/>
</dbReference>
<keyword evidence="5" id="KW-0524">Neurogenesis</keyword>
<dbReference type="GO" id="GO:0030215">
    <property type="term" value="F:semaphorin receptor binding"/>
    <property type="evidence" value="ECO:0007669"/>
    <property type="project" value="InterPro"/>
</dbReference>
<dbReference type="AlphaFoldDB" id="A0A8D1URZ6"/>
<evidence type="ECO:0000259" key="12">
    <source>
        <dbReference type="PROSITE" id="PS50835"/>
    </source>
</evidence>
<dbReference type="Pfam" id="PF01437">
    <property type="entry name" value="PSI"/>
    <property type="match status" value="1"/>
</dbReference>
<comment type="similarity">
    <text evidence="2">Belongs to the semaphorin family.</text>
</comment>
<evidence type="ECO:0000256" key="9">
    <source>
        <dbReference type="PROSITE-ProRule" id="PRU00352"/>
    </source>
</evidence>
<dbReference type="InterPro" id="IPR013783">
    <property type="entry name" value="Ig-like_fold"/>
</dbReference>
<dbReference type="InterPro" id="IPR036179">
    <property type="entry name" value="Ig-like_dom_sf"/>
</dbReference>
<name>A0A8D1URZ6_PIG</name>
<evidence type="ECO:0000256" key="10">
    <source>
        <dbReference type="SAM" id="MobiDB-lite"/>
    </source>
</evidence>
<evidence type="ECO:0000256" key="5">
    <source>
        <dbReference type="ARBA" id="ARBA00022902"/>
    </source>
</evidence>
<keyword evidence="6" id="KW-0472">Membrane</keyword>
<accession>A0A8D1URZ6</accession>
<dbReference type="SMART" id="SM00630">
    <property type="entry name" value="Sema"/>
    <property type="match status" value="1"/>
</dbReference>
<dbReference type="GO" id="GO:0030154">
    <property type="term" value="P:cell differentiation"/>
    <property type="evidence" value="ECO:0007669"/>
    <property type="project" value="UniProtKB-KW"/>
</dbReference>
<evidence type="ECO:0000313" key="14">
    <source>
        <dbReference type="Ensembl" id="ENSSSCP00060013610.1"/>
    </source>
</evidence>
<dbReference type="FunFam" id="3.30.1680.10:FF:000013">
    <property type="entry name" value="Semaphorin 4D"/>
    <property type="match status" value="1"/>
</dbReference>
<dbReference type="InterPro" id="IPR027231">
    <property type="entry name" value="Semaphorin"/>
</dbReference>
<proteinExistence type="inferred from homology"/>
<dbReference type="Gene3D" id="2.60.40.10">
    <property type="entry name" value="Immunoglobulins"/>
    <property type="match status" value="1"/>
</dbReference>
<dbReference type="GO" id="GO:0007399">
    <property type="term" value="P:nervous system development"/>
    <property type="evidence" value="ECO:0007669"/>
    <property type="project" value="UniProtKB-KW"/>
</dbReference>
<evidence type="ECO:0000256" key="3">
    <source>
        <dbReference type="ARBA" id="ARBA00022473"/>
    </source>
</evidence>
<evidence type="ECO:0000256" key="2">
    <source>
        <dbReference type="ARBA" id="ARBA00009492"/>
    </source>
</evidence>
<feature type="domain" description="Ig-like" evidence="12">
    <location>
        <begin position="525"/>
        <end position="624"/>
    </location>
</feature>
<dbReference type="InterPro" id="IPR036352">
    <property type="entry name" value="Semap_dom_sf"/>
</dbReference>
<dbReference type="GO" id="GO:0016020">
    <property type="term" value="C:membrane"/>
    <property type="evidence" value="ECO:0007669"/>
    <property type="project" value="UniProtKB-SubCell"/>
</dbReference>
<dbReference type="InterPro" id="IPR015943">
    <property type="entry name" value="WD40/YVTN_repeat-like_dom_sf"/>
</dbReference>
<feature type="compositionally biased region" description="Low complexity" evidence="10">
    <location>
        <begin position="498"/>
        <end position="515"/>
    </location>
</feature>
<dbReference type="PROSITE" id="PS50835">
    <property type="entry name" value="IG_LIKE"/>
    <property type="match status" value="1"/>
</dbReference>
<keyword evidence="4" id="KW-0221">Differentiation</keyword>
<dbReference type="SUPFAM" id="SSF101912">
    <property type="entry name" value="Sema domain"/>
    <property type="match status" value="1"/>
</dbReference>
<dbReference type="InterPro" id="IPR001627">
    <property type="entry name" value="Semap_dom"/>
</dbReference>
<dbReference type="PROSITE" id="PS51004">
    <property type="entry name" value="SEMA"/>
    <property type="match status" value="1"/>
</dbReference>
<evidence type="ECO:0000256" key="4">
    <source>
        <dbReference type="ARBA" id="ARBA00022782"/>
    </source>
</evidence>
<evidence type="ECO:0000256" key="6">
    <source>
        <dbReference type="ARBA" id="ARBA00023136"/>
    </source>
</evidence>
<dbReference type="SUPFAM" id="SSF48726">
    <property type="entry name" value="Immunoglobulin"/>
    <property type="match status" value="1"/>
</dbReference>
<dbReference type="Gene3D" id="3.30.1680.10">
    <property type="entry name" value="ligand-binding face of the semaphorins, domain 2"/>
    <property type="match status" value="1"/>
</dbReference>
<reference evidence="14" key="1">
    <citation type="submission" date="2025-08" db="UniProtKB">
        <authorList>
            <consortium name="Ensembl"/>
        </authorList>
    </citation>
    <scope>IDENTIFICATION</scope>
</reference>
<dbReference type="Ensembl" id="ENSSSCT00060031781.1">
    <property type="protein sequence ID" value="ENSSSCP00060013610.1"/>
    <property type="gene ID" value="ENSSSCG00060023406.1"/>
</dbReference>
<dbReference type="InterPro" id="IPR016201">
    <property type="entry name" value="PSI"/>
</dbReference>
<dbReference type="PANTHER" id="PTHR11036">
    <property type="entry name" value="SEMAPHORIN"/>
    <property type="match status" value="1"/>
</dbReference>
<keyword evidence="3" id="KW-0217">Developmental protein</keyword>